<evidence type="ECO:0000313" key="3">
    <source>
        <dbReference type="Proteomes" id="UP000822271"/>
    </source>
</evidence>
<name>A0A2J0SYA9_STEMA</name>
<keyword evidence="1" id="KW-0732">Signal</keyword>
<proteinExistence type="predicted"/>
<reference evidence="2" key="2">
    <citation type="journal article" date="2020" name="Front. Microbiol.">
        <title>Genetic Variants of the DSF Quorum Sensing System in Stenotrophomonas maltophilia Influence Virulence and Resistance Phenotypes Among Genotypically Diverse Clinical Isolates.</title>
        <authorList>
            <person name="Yero D."/>
            <person name="Huedo P."/>
            <person name="Conchillo-Sole O."/>
            <person name="Martinez-Servat S."/>
            <person name="Mamat U."/>
            <person name="Coves X."/>
            <person name="Llanas F."/>
            <person name="Roca I."/>
            <person name="Vila J."/>
            <person name="Schaible U.E."/>
            <person name="Daura X."/>
            <person name="Gibert I."/>
        </authorList>
    </citation>
    <scope>NUCLEOTIDE SEQUENCE</scope>
    <source>
        <strain evidence="2">OG156</strain>
    </source>
</reference>
<dbReference type="Pfam" id="PF07434">
    <property type="entry name" value="CblD"/>
    <property type="match status" value="1"/>
</dbReference>
<protein>
    <submittedName>
        <fullName evidence="2">Pilin protein</fullName>
    </submittedName>
</protein>
<dbReference type="InterPro" id="IPR043037">
    <property type="entry name" value="CfaE_adhesin"/>
</dbReference>
<dbReference type="EMBL" id="RAUE01000031">
    <property type="protein sequence ID" value="MBA0312979.1"/>
    <property type="molecule type" value="Genomic_DNA"/>
</dbReference>
<reference evidence="2" key="1">
    <citation type="submission" date="2018-09" db="EMBL/GenBank/DDBJ databases">
        <authorList>
            <person name="Groschel M."/>
            <person name="Kohl T."/>
            <person name="Conchillo-Sole O."/>
            <person name="Mamat U."/>
            <person name="Yero D."/>
            <person name="Niemann S."/>
            <person name="Daura X."/>
            <person name="Gibert I."/>
        </authorList>
    </citation>
    <scope>NUCLEOTIDE SEQUENCE</scope>
    <source>
        <strain evidence="2">OG156</strain>
    </source>
</reference>
<dbReference type="AlphaFoldDB" id="A0A2J0SYA9"/>
<feature type="signal peptide" evidence="1">
    <location>
        <begin position="1"/>
        <end position="24"/>
    </location>
</feature>
<accession>A0A2J0SYA9</accession>
<feature type="chain" id="PRO_5043156279" evidence="1">
    <location>
        <begin position="25"/>
        <end position="377"/>
    </location>
</feature>
<sequence length="377" mass="41734">MSRWLWWWLMLFSALVLVVPQAMAQRPPETHPTDEHRDIVMSWDRSAMPGDIVLMPPRTLLAYDHVDPGKRYGELHLTCVSDSSAERGRCPVEGFLDILLGTRAIPLEFVEARSNMRVELGLQAGLERALSGRSCLGDFWQEGIRAPWSTFAPECSTDSAVGTGAQIALFATELEKLVAGIWTATLELRANTPDARNLATYTYRFTLTITDYDAVSIYLPEFQEAAPTVGLNLSYDPIARTVGGRAHLDMCLYDGLGSQSEYLGVTVRDSGTRPPGPTGYSVWHTDGAGGDSQRMDYTVTLDHNGARIPLRNGVEEQLRNIDTARLRLVMLPGMSQPVFCVPTPLTLDTPRVPIDEKRSGAYQGDLKVELRLPTSRP</sequence>
<dbReference type="InterPro" id="IPR010888">
    <property type="entry name" value="CblD"/>
</dbReference>
<evidence type="ECO:0000256" key="1">
    <source>
        <dbReference type="SAM" id="SignalP"/>
    </source>
</evidence>
<dbReference type="RefSeq" id="WP_049432624.1">
    <property type="nucleotide sequence ID" value="NZ_CP154630.1"/>
</dbReference>
<gene>
    <name evidence="2" type="ORF">D7Y33_18505</name>
</gene>
<dbReference type="Proteomes" id="UP000822271">
    <property type="component" value="Unassembled WGS sequence"/>
</dbReference>
<dbReference type="Gene3D" id="2.60.40.2520">
    <property type="entry name" value="CFA/I fimbrial subunit E, adhesin domain"/>
    <property type="match status" value="1"/>
</dbReference>
<dbReference type="OrthoDB" id="6543917at2"/>
<dbReference type="Gene3D" id="2.60.40.2040">
    <property type="entry name" value="CFA/I fimbrial subunit E, pilin domain"/>
    <property type="match status" value="1"/>
</dbReference>
<organism evidence="2 3">
    <name type="scientific">Stenotrophomonas maltophilia</name>
    <name type="common">Pseudomonas maltophilia</name>
    <name type="synonym">Xanthomonas maltophilia</name>
    <dbReference type="NCBI Taxonomy" id="40324"/>
    <lineage>
        <taxon>Bacteria</taxon>
        <taxon>Pseudomonadati</taxon>
        <taxon>Pseudomonadota</taxon>
        <taxon>Gammaproteobacteria</taxon>
        <taxon>Lysobacterales</taxon>
        <taxon>Lysobacteraceae</taxon>
        <taxon>Stenotrophomonas</taxon>
        <taxon>Stenotrophomonas maltophilia group</taxon>
    </lineage>
</organism>
<evidence type="ECO:0000313" key="2">
    <source>
        <dbReference type="EMBL" id="MBA0312979.1"/>
    </source>
</evidence>
<comment type="caution">
    <text evidence="2">The sequence shown here is derived from an EMBL/GenBank/DDBJ whole genome shotgun (WGS) entry which is preliminary data.</text>
</comment>